<protein>
    <submittedName>
        <fullName evidence="9">DHA2 family efflux MFS transporter permease subunit</fullName>
    </submittedName>
</protein>
<dbReference type="InterPro" id="IPR036259">
    <property type="entry name" value="MFS_trans_sf"/>
</dbReference>
<evidence type="ECO:0000313" key="10">
    <source>
        <dbReference type="Proteomes" id="UP000824139"/>
    </source>
</evidence>
<dbReference type="InterPro" id="IPR020846">
    <property type="entry name" value="MFS_dom"/>
</dbReference>
<evidence type="ECO:0000256" key="1">
    <source>
        <dbReference type="ARBA" id="ARBA00004651"/>
    </source>
</evidence>
<keyword evidence="3" id="KW-1003">Cell membrane</keyword>
<evidence type="ECO:0000256" key="7">
    <source>
        <dbReference type="SAM" id="Phobius"/>
    </source>
</evidence>
<dbReference type="InterPro" id="IPR011701">
    <property type="entry name" value="MFS"/>
</dbReference>
<feature type="domain" description="Major facilitator superfamily (MFS) profile" evidence="8">
    <location>
        <begin position="12"/>
        <end position="508"/>
    </location>
</feature>
<feature type="transmembrane region" description="Helical" evidence="7">
    <location>
        <begin position="334"/>
        <end position="351"/>
    </location>
</feature>
<comment type="subcellular location">
    <subcellularLocation>
        <location evidence="1">Cell membrane</location>
        <topology evidence="1">Multi-pass membrane protein</topology>
    </subcellularLocation>
</comment>
<dbReference type="PRINTS" id="PR01036">
    <property type="entry name" value="TCRTETB"/>
</dbReference>
<accession>A0A9D1FY60</accession>
<feature type="transmembrane region" description="Helical" evidence="7">
    <location>
        <begin position="137"/>
        <end position="158"/>
    </location>
</feature>
<dbReference type="Gene3D" id="1.20.1250.20">
    <property type="entry name" value="MFS general substrate transporter like domains"/>
    <property type="match status" value="1"/>
</dbReference>
<feature type="transmembrane region" description="Helical" evidence="7">
    <location>
        <begin position="164"/>
        <end position="186"/>
    </location>
</feature>
<dbReference type="NCBIfam" id="TIGR00711">
    <property type="entry name" value="efflux_EmrB"/>
    <property type="match status" value="1"/>
</dbReference>
<dbReference type="PROSITE" id="PS50850">
    <property type="entry name" value="MFS"/>
    <property type="match status" value="1"/>
</dbReference>
<feature type="transmembrane region" description="Helical" evidence="7">
    <location>
        <begin position="77"/>
        <end position="97"/>
    </location>
</feature>
<dbReference type="Gene3D" id="1.20.1720.10">
    <property type="entry name" value="Multidrug resistance protein D"/>
    <property type="match status" value="1"/>
</dbReference>
<feature type="transmembrane region" description="Helical" evidence="7">
    <location>
        <begin position="363"/>
        <end position="386"/>
    </location>
</feature>
<name>A0A9D1FY60_9BACT</name>
<feature type="transmembrane region" description="Helical" evidence="7">
    <location>
        <begin position="230"/>
        <end position="249"/>
    </location>
</feature>
<feature type="transmembrane region" description="Helical" evidence="7">
    <location>
        <begin position="479"/>
        <end position="503"/>
    </location>
</feature>
<keyword evidence="4 7" id="KW-0812">Transmembrane</keyword>
<reference evidence="9" key="2">
    <citation type="journal article" date="2021" name="PeerJ">
        <title>Extensive microbial diversity within the chicken gut microbiome revealed by metagenomics and culture.</title>
        <authorList>
            <person name="Gilroy R."/>
            <person name="Ravi A."/>
            <person name="Getino M."/>
            <person name="Pursley I."/>
            <person name="Horton D.L."/>
            <person name="Alikhan N.F."/>
            <person name="Baker D."/>
            <person name="Gharbi K."/>
            <person name="Hall N."/>
            <person name="Watson M."/>
            <person name="Adriaenssens E.M."/>
            <person name="Foster-Nyarko E."/>
            <person name="Jarju S."/>
            <person name="Secka A."/>
            <person name="Antonio M."/>
            <person name="Oren A."/>
            <person name="Chaudhuri R.R."/>
            <person name="La Ragione R."/>
            <person name="Hildebrand F."/>
            <person name="Pallen M.J."/>
        </authorList>
    </citation>
    <scope>NUCLEOTIDE SEQUENCE</scope>
    <source>
        <strain evidence="9">CHK152-2994</strain>
    </source>
</reference>
<dbReference type="PANTHER" id="PTHR23501:SF174">
    <property type="entry name" value="MULTIDRUG EXPORT PROTEIN EMRB-RELATED"/>
    <property type="match status" value="1"/>
</dbReference>
<feature type="transmembrane region" description="Helical" evidence="7">
    <location>
        <begin position="198"/>
        <end position="218"/>
    </location>
</feature>
<dbReference type="SUPFAM" id="SSF103473">
    <property type="entry name" value="MFS general substrate transporter"/>
    <property type="match status" value="1"/>
</dbReference>
<keyword evidence="6 7" id="KW-0472">Membrane</keyword>
<dbReference type="AlphaFoldDB" id="A0A9D1FY60"/>
<dbReference type="EMBL" id="DVJO01000182">
    <property type="protein sequence ID" value="HIS83621.1"/>
    <property type="molecule type" value="Genomic_DNA"/>
</dbReference>
<dbReference type="CDD" id="cd17503">
    <property type="entry name" value="MFS_LmrB_MDR_like"/>
    <property type="match status" value="1"/>
</dbReference>
<evidence type="ECO:0000256" key="5">
    <source>
        <dbReference type="ARBA" id="ARBA00022989"/>
    </source>
</evidence>
<dbReference type="Proteomes" id="UP000824139">
    <property type="component" value="Unassembled WGS sequence"/>
</dbReference>
<feature type="transmembrane region" description="Helical" evidence="7">
    <location>
        <begin position="269"/>
        <end position="294"/>
    </location>
</feature>
<evidence type="ECO:0000313" key="9">
    <source>
        <dbReference type="EMBL" id="HIS83621.1"/>
    </source>
</evidence>
<organism evidence="9 10">
    <name type="scientific">Candidatus Scatenecus faecavium</name>
    <dbReference type="NCBI Taxonomy" id="2840915"/>
    <lineage>
        <taxon>Bacteria</taxon>
        <taxon>Candidatus Scatenecus</taxon>
    </lineage>
</organism>
<evidence type="ECO:0000256" key="2">
    <source>
        <dbReference type="ARBA" id="ARBA00022448"/>
    </source>
</evidence>
<sequence length="515" mass="57177">MESEKQVNPYIVAISVLLPSFMALAASSATNVCQPNIAGYYGATQYEANTVITSYIISGGIMLPITGFLVRTIGKKLLFFYSIWLFCIGAVMCILAPNLQMLIVARIVQGIGSGCILPLCQAVLLEVFPVEQRGVAMGLFGVAAMFSPLAGPFLGGYLTDYYSWQWVFIINIPLCMLSFLLIKLFVKSDKPPKQKYRKKFDIVGFMSVVVAMGCMQVVLDKGQQYNWFDTPWICWLTGICIFSFILFYVWELEYKYPIIDIRVFKDKNFLFGTCVSSFLNIMLYSTLLLVPMFVQSLLGYSPSMSGLTMFPRAIVCFVGLIVMGEVSRFVEGRTLAITGLVMMSAAIFLMTNFNTTASIESIILPNMLLCIGVPTAFIPITALSFATLDPKRNADAAALHAMFKNIVTAVATSVSATFIARASQVHQTYLVHNLSGENHMFHYKLMAAQAKFSTYFSPYIAAKKAGGSLYNQMLVQAKLYSFFDAFQILAFMCLIIIPLVIVLKNKSSRKKKAQV</sequence>
<feature type="transmembrane region" description="Helical" evidence="7">
    <location>
        <begin position="7"/>
        <end position="30"/>
    </location>
</feature>
<keyword evidence="5 7" id="KW-1133">Transmembrane helix</keyword>
<evidence type="ECO:0000256" key="4">
    <source>
        <dbReference type="ARBA" id="ARBA00022692"/>
    </source>
</evidence>
<feature type="transmembrane region" description="Helical" evidence="7">
    <location>
        <begin position="50"/>
        <end position="70"/>
    </location>
</feature>
<dbReference type="InterPro" id="IPR004638">
    <property type="entry name" value="EmrB-like"/>
</dbReference>
<evidence type="ECO:0000256" key="3">
    <source>
        <dbReference type="ARBA" id="ARBA00022475"/>
    </source>
</evidence>
<dbReference type="Pfam" id="PF07690">
    <property type="entry name" value="MFS_1"/>
    <property type="match status" value="1"/>
</dbReference>
<reference evidence="9" key="1">
    <citation type="submission" date="2020-10" db="EMBL/GenBank/DDBJ databases">
        <authorList>
            <person name="Gilroy R."/>
        </authorList>
    </citation>
    <scope>NUCLEOTIDE SEQUENCE</scope>
    <source>
        <strain evidence="9">CHK152-2994</strain>
    </source>
</reference>
<proteinExistence type="predicted"/>
<dbReference type="PANTHER" id="PTHR23501">
    <property type="entry name" value="MAJOR FACILITATOR SUPERFAMILY"/>
    <property type="match status" value="1"/>
</dbReference>
<dbReference type="GO" id="GO:0022857">
    <property type="term" value="F:transmembrane transporter activity"/>
    <property type="evidence" value="ECO:0007669"/>
    <property type="project" value="InterPro"/>
</dbReference>
<comment type="caution">
    <text evidence="9">The sequence shown here is derived from an EMBL/GenBank/DDBJ whole genome shotgun (WGS) entry which is preliminary data.</text>
</comment>
<dbReference type="GO" id="GO:0005886">
    <property type="term" value="C:plasma membrane"/>
    <property type="evidence" value="ECO:0007669"/>
    <property type="project" value="UniProtKB-SubCell"/>
</dbReference>
<keyword evidence="2" id="KW-0813">Transport</keyword>
<feature type="transmembrane region" description="Helical" evidence="7">
    <location>
        <begin position="398"/>
        <end position="420"/>
    </location>
</feature>
<feature type="transmembrane region" description="Helical" evidence="7">
    <location>
        <begin position="300"/>
        <end position="322"/>
    </location>
</feature>
<feature type="transmembrane region" description="Helical" evidence="7">
    <location>
        <begin position="103"/>
        <end position="125"/>
    </location>
</feature>
<gene>
    <name evidence="9" type="ORF">IAD41_08475</name>
</gene>
<evidence type="ECO:0000259" key="8">
    <source>
        <dbReference type="PROSITE" id="PS50850"/>
    </source>
</evidence>
<evidence type="ECO:0000256" key="6">
    <source>
        <dbReference type="ARBA" id="ARBA00023136"/>
    </source>
</evidence>